<dbReference type="PRINTS" id="PR00119">
    <property type="entry name" value="CATATPASE"/>
</dbReference>
<dbReference type="SFLD" id="SFLDF00027">
    <property type="entry name" value="p-type_atpase"/>
    <property type="match status" value="1"/>
</dbReference>
<keyword evidence="15" id="KW-1185">Reference proteome</keyword>
<evidence type="ECO:0000256" key="12">
    <source>
        <dbReference type="SAM" id="MobiDB-lite"/>
    </source>
</evidence>
<dbReference type="Pfam" id="PF00702">
    <property type="entry name" value="Hydrolase"/>
    <property type="match status" value="1"/>
</dbReference>
<dbReference type="InterPro" id="IPR018303">
    <property type="entry name" value="ATPase_P-typ_P_site"/>
</dbReference>
<reference evidence="14" key="1">
    <citation type="submission" date="2021-01" db="UniProtKB">
        <authorList>
            <consortium name="EnsemblMetazoa"/>
        </authorList>
    </citation>
    <scope>IDENTIFICATION</scope>
</reference>
<evidence type="ECO:0000313" key="14">
    <source>
        <dbReference type="EnsemblMetazoa" id="XP_031788027"/>
    </source>
</evidence>
<dbReference type="GO" id="GO:0016020">
    <property type="term" value="C:membrane"/>
    <property type="evidence" value="ECO:0007669"/>
    <property type="project" value="UniProtKB-SubCell"/>
</dbReference>
<comment type="subcellular location">
    <subcellularLocation>
        <location evidence="1">Membrane</location>
        <topology evidence="1">Multi-pass membrane protein</topology>
    </subcellularLocation>
</comment>
<dbReference type="GO" id="GO:0140358">
    <property type="term" value="F:P-type transmembrane transporter activity"/>
    <property type="evidence" value="ECO:0007669"/>
    <property type="project" value="InterPro"/>
</dbReference>
<dbReference type="InterPro" id="IPR044492">
    <property type="entry name" value="P_typ_ATPase_HD_dom"/>
</dbReference>
<evidence type="ECO:0000256" key="4">
    <source>
        <dbReference type="ARBA" id="ARBA00022692"/>
    </source>
</evidence>
<dbReference type="SUPFAM" id="SSF81660">
    <property type="entry name" value="Metal cation-transporting ATPase, ATP-binding domain N"/>
    <property type="match status" value="1"/>
</dbReference>
<proteinExistence type="inferred from homology"/>
<keyword evidence="4 13" id="KW-0812">Transmembrane</keyword>
<dbReference type="AlphaFoldDB" id="A0A7M7QKM8"/>
<dbReference type="InterPro" id="IPR023298">
    <property type="entry name" value="ATPase_P-typ_TM_dom_sf"/>
</dbReference>
<evidence type="ECO:0000256" key="1">
    <source>
        <dbReference type="ARBA" id="ARBA00004141"/>
    </source>
</evidence>
<dbReference type="Gene3D" id="3.40.1110.10">
    <property type="entry name" value="Calcium-transporting ATPase, cytoplasmic domain N"/>
    <property type="match status" value="1"/>
</dbReference>
<dbReference type="GO" id="GO:0046872">
    <property type="term" value="F:metal ion binding"/>
    <property type="evidence" value="ECO:0007669"/>
    <property type="project" value="UniProtKB-KW"/>
</dbReference>
<feature type="transmembrane region" description="Helical" evidence="13">
    <location>
        <begin position="375"/>
        <end position="398"/>
    </location>
</feature>
<evidence type="ECO:0008006" key="16">
    <source>
        <dbReference type="Google" id="ProtNLM"/>
    </source>
</evidence>
<protein>
    <recommendedName>
        <fullName evidence="16">Cation-transporting ATPase</fullName>
    </recommendedName>
</protein>
<evidence type="ECO:0000256" key="11">
    <source>
        <dbReference type="ARBA" id="ARBA00023136"/>
    </source>
</evidence>
<dbReference type="Gene3D" id="3.40.50.1000">
    <property type="entry name" value="HAD superfamily/HAD-like"/>
    <property type="match status" value="1"/>
</dbReference>
<feature type="transmembrane region" description="Helical" evidence="13">
    <location>
        <begin position="845"/>
        <end position="866"/>
    </location>
</feature>
<dbReference type="GO" id="GO:0006874">
    <property type="term" value="P:intracellular calcium ion homeostasis"/>
    <property type="evidence" value="ECO:0007669"/>
    <property type="project" value="TreeGrafter"/>
</dbReference>
<sequence length="1157" mass="129188">MRPESRQQGPSGGRLPGQVQVLHRQGGKERVDEVFELGLVAGVALPAPRAQAPAGRAAGQGPRAEPGEREPLPRARVQGLLVQEAVLRLGRQGLRVLEARQPGQVRALPGPAHREGPRPVAGAAAAQPDALRLQRDPRAGPGLPAALPPRDPQPVLRLPSLQPDRLVQRGLLLLRDRRHPHVRLRHHQLHPPDAGQPDEPEEHRRLDGDGPGAAQQRRVREHLERRARAGGHNRAAEAPGRRRLRRRPPDRHLRRQRVHAHRRVRAGDKDAAASPAGALRLEGALAPHALLRHHHHPDQYGDKPVLAKVIRTGLWTTKGSLVAAILYPPPTDFKFDQDSYKLVAILIAVAFLGFFYTLAAMIQRGNTATNIAIKTLTVFTIVVPPALPSVMAVGKMYAIFRLKKRQIYCINTRAINISGSIDCVCFDKTGTLTEDGLDMMGVVVNEGNKLGEPEKEVPKLKDAHIFEGMLTCHSLTIIDQELSGDPLDVKIFESTGWELDEPELTDPAKLRRLLPLTYVRPAHESGHGDHPAGGMEIIQQYQFSSTLQRMSVIARRSDDPSGFVAYTKGSPEMILSLSCAESIPSDVSSTLRCFTEQGYRVIAMASKRIEVTDEQVQKIPRDVVEKDLDFLGLIILENRLKEPTTKVIKELRDANIKTVMITGDNIQTAISVAKECGILSHEETVISISVVPTESKLRPEIYFNAAQGLPRLEKKLKTSSLEDLEFGIYAKNYKFALTGDTWQLLREHYDDILPRICTKGVVFARMSSDQKQQLVVELIQLGYHVAMCGDGANDCGALRAAHVGISLSEAESSVASPFTSRIPDITCVSKVIQQGRAALVTSFGIFKFTVCYSLTEFISTIILYSISSNFTGLQFFYVDVMLFVNFAFFFGKTEAYDKRLAREPPTSSLVSFTPLFSLTIHTIIIAVFELIVFYAVQQFDWFTPFTPKDEFLYDCLENYSVFCLSTFQYAIIAIVFSRGKPYRKPIYTNKLFILSIVVLTIVNAYITIYPAQWVVDLLELQMPPVYDWRFMIVGLAFVNFLVCIGFESFVVEYLIQQKIKPRFYKPEKSKKRYLLLEHELQDKPNWPPISSELPILPITPSYENIINSTRKASIAESTISMCIVNENEEQIPSISRSYVGVDNLGFHSEPGDVNRVD</sequence>
<evidence type="ECO:0000256" key="13">
    <source>
        <dbReference type="SAM" id="Phobius"/>
    </source>
</evidence>
<comment type="similarity">
    <text evidence="2">Belongs to the cation transport ATPase (P-type) (TC 3.A.3) family. Type V subfamily.</text>
</comment>
<dbReference type="GeneID" id="100121712"/>
<dbReference type="GO" id="GO:0015203">
    <property type="term" value="F:polyamine transmembrane transporter activity"/>
    <property type="evidence" value="ECO:0007669"/>
    <property type="project" value="TreeGrafter"/>
</dbReference>
<keyword evidence="7" id="KW-0067">ATP-binding</keyword>
<feature type="compositionally biased region" description="Low complexity" evidence="12">
    <location>
        <begin position="47"/>
        <end position="64"/>
    </location>
</feature>
<dbReference type="GO" id="GO:0005524">
    <property type="term" value="F:ATP binding"/>
    <property type="evidence" value="ECO:0007669"/>
    <property type="project" value="UniProtKB-KW"/>
</dbReference>
<name>A0A7M7QKM8_NASVI</name>
<dbReference type="InterPro" id="IPR001757">
    <property type="entry name" value="P_typ_ATPase"/>
</dbReference>
<feature type="transmembrane region" description="Helical" evidence="13">
    <location>
        <begin position="342"/>
        <end position="363"/>
    </location>
</feature>
<accession>A0A7M7QKM8</accession>
<feature type="transmembrane region" description="Helical" evidence="13">
    <location>
        <begin position="991"/>
        <end position="1011"/>
    </location>
</feature>
<dbReference type="EnsemblMetazoa" id="XM_031932167">
    <property type="protein sequence ID" value="XP_031788027"/>
    <property type="gene ID" value="LOC100121712"/>
</dbReference>
<keyword evidence="3" id="KW-0597">Phosphoprotein</keyword>
<evidence type="ECO:0000256" key="3">
    <source>
        <dbReference type="ARBA" id="ARBA00022553"/>
    </source>
</evidence>
<keyword evidence="5" id="KW-0479">Metal-binding</keyword>
<feature type="region of interest" description="Disordered" evidence="12">
    <location>
        <begin position="182"/>
        <end position="273"/>
    </location>
</feature>
<dbReference type="PANTHER" id="PTHR45630">
    <property type="entry name" value="CATION-TRANSPORTING ATPASE-RELATED"/>
    <property type="match status" value="1"/>
</dbReference>
<evidence type="ECO:0000256" key="6">
    <source>
        <dbReference type="ARBA" id="ARBA00022741"/>
    </source>
</evidence>
<feature type="region of interest" description="Disordered" evidence="12">
    <location>
        <begin position="105"/>
        <end position="162"/>
    </location>
</feature>
<dbReference type="Proteomes" id="UP000002358">
    <property type="component" value="Chromosome 5"/>
</dbReference>
<dbReference type="InterPro" id="IPR036412">
    <property type="entry name" value="HAD-like_sf"/>
</dbReference>
<feature type="transmembrane region" description="Helical" evidence="13">
    <location>
        <begin position="912"/>
        <end position="936"/>
    </location>
</feature>
<keyword evidence="9" id="KW-1278">Translocase</keyword>
<feature type="compositionally biased region" description="Low complexity" evidence="12">
    <location>
        <begin position="118"/>
        <end position="131"/>
    </location>
</feature>
<evidence type="ECO:0000256" key="8">
    <source>
        <dbReference type="ARBA" id="ARBA00022842"/>
    </source>
</evidence>
<keyword evidence="6" id="KW-0547">Nucleotide-binding</keyword>
<dbReference type="PROSITE" id="PS00154">
    <property type="entry name" value="ATPASE_E1_E2"/>
    <property type="match status" value="1"/>
</dbReference>
<evidence type="ECO:0000256" key="5">
    <source>
        <dbReference type="ARBA" id="ARBA00022723"/>
    </source>
</evidence>
<evidence type="ECO:0000256" key="9">
    <source>
        <dbReference type="ARBA" id="ARBA00022967"/>
    </source>
</evidence>
<evidence type="ECO:0000256" key="2">
    <source>
        <dbReference type="ARBA" id="ARBA00006000"/>
    </source>
</evidence>
<evidence type="ECO:0000313" key="15">
    <source>
        <dbReference type="Proteomes" id="UP000002358"/>
    </source>
</evidence>
<dbReference type="GO" id="GO:0019829">
    <property type="term" value="F:ATPase-coupled monoatomic cation transmembrane transporter activity"/>
    <property type="evidence" value="ECO:0007669"/>
    <property type="project" value="TreeGrafter"/>
</dbReference>
<feature type="region of interest" description="Disordered" evidence="12">
    <location>
        <begin position="1"/>
        <end position="27"/>
    </location>
</feature>
<feature type="transmembrane region" description="Helical" evidence="13">
    <location>
        <begin position="872"/>
        <end position="891"/>
    </location>
</feature>
<dbReference type="SMR" id="A0A7M7QKM8"/>
<feature type="compositionally biased region" description="Basic residues" evidence="12">
    <location>
        <begin position="241"/>
        <end position="264"/>
    </location>
</feature>
<dbReference type="SFLD" id="SFLDG00002">
    <property type="entry name" value="C1.7:_P-type_atpase_like"/>
    <property type="match status" value="1"/>
</dbReference>
<dbReference type="Gene3D" id="1.20.1110.10">
    <property type="entry name" value="Calcium-transporting ATPase, transmembrane domain"/>
    <property type="match status" value="1"/>
</dbReference>
<feature type="region of interest" description="Disordered" evidence="12">
    <location>
        <begin position="47"/>
        <end position="75"/>
    </location>
</feature>
<dbReference type="InterPro" id="IPR023299">
    <property type="entry name" value="ATPase_P-typ_cyto_dom_N"/>
</dbReference>
<dbReference type="PRINTS" id="PR00121">
    <property type="entry name" value="NAKATPASE"/>
</dbReference>
<keyword evidence="8" id="KW-0460">Magnesium</keyword>
<dbReference type="SUPFAM" id="SSF81665">
    <property type="entry name" value="Calcium ATPase, transmembrane domain M"/>
    <property type="match status" value="1"/>
</dbReference>
<feature type="transmembrane region" description="Helical" evidence="13">
    <location>
        <begin position="956"/>
        <end position="979"/>
    </location>
</feature>
<dbReference type="InterPro" id="IPR006544">
    <property type="entry name" value="P-type_TPase_V"/>
</dbReference>
<keyword evidence="10 13" id="KW-1133">Transmembrane helix</keyword>
<dbReference type="SFLD" id="SFLDS00003">
    <property type="entry name" value="Haloacid_Dehalogenase"/>
    <property type="match status" value="1"/>
</dbReference>
<dbReference type="FunFam" id="3.40.50.1000:FF:000068">
    <property type="entry name" value="Cation-transporting ATPase"/>
    <property type="match status" value="1"/>
</dbReference>
<dbReference type="PANTHER" id="PTHR45630:SF8">
    <property type="entry name" value="CATION-TRANSPORTING ATPASE"/>
    <property type="match status" value="1"/>
</dbReference>
<dbReference type="InterPro" id="IPR023214">
    <property type="entry name" value="HAD_sf"/>
</dbReference>
<dbReference type="GO" id="GO:0016887">
    <property type="term" value="F:ATP hydrolysis activity"/>
    <property type="evidence" value="ECO:0007669"/>
    <property type="project" value="InterPro"/>
</dbReference>
<dbReference type="SUPFAM" id="SSF56784">
    <property type="entry name" value="HAD-like"/>
    <property type="match status" value="1"/>
</dbReference>
<organism evidence="14 15">
    <name type="scientific">Nasonia vitripennis</name>
    <name type="common">Parasitic wasp</name>
    <dbReference type="NCBI Taxonomy" id="7425"/>
    <lineage>
        <taxon>Eukaryota</taxon>
        <taxon>Metazoa</taxon>
        <taxon>Ecdysozoa</taxon>
        <taxon>Arthropoda</taxon>
        <taxon>Hexapoda</taxon>
        <taxon>Insecta</taxon>
        <taxon>Pterygota</taxon>
        <taxon>Neoptera</taxon>
        <taxon>Endopterygota</taxon>
        <taxon>Hymenoptera</taxon>
        <taxon>Apocrita</taxon>
        <taxon>Proctotrupomorpha</taxon>
        <taxon>Chalcidoidea</taxon>
        <taxon>Pteromalidae</taxon>
        <taxon>Pteromalinae</taxon>
        <taxon>Nasonia</taxon>
    </lineage>
</organism>
<dbReference type="RefSeq" id="XP_031788027.1">
    <property type="nucleotide sequence ID" value="XM_031932167.1"/>
</dbReference>
<evidence type="ECO:0000256" key="7">
    <source>
        <dbReference type="ARBA" id="ARBA00022840"/>
    </source>
</evidence>
<dbReference type="NCBIfam" id="TIGR01657">
    <property type="entry name" value="P-ATPase-V"/>
    <property type="match status" value="1"/>
</dbReference>
<keyword evidence="11 13" id="KW-0472">Membrane</keyword>
<dbReference type="NCBIfam" id="TIGR01494">
    <property type="entry name" value="ATPase_P-type"/>
    <property type="match status" value="3"/>
</dbReference>
<feature type="transmembrane region" description="Helical" evidence="13">
    <location>
        <begin position="1031"/>
        <end position="1055"/>
    </location>
</feature>
<evidence type="ECO:0000256" key="10">
    <source>
        <dbReference type="ARBA" id="ARBA00022989"/>
    </source>
</evidence>
<dbReference type="FunFam" id="1.20.1110.10:FF:000023">
    <property type="entry name" value="Cation-transporting ATPase"/>
    <property type="match status" value="1"/>
</dbReference>